<evidence type="ECO:0000313" key="11">
    <source>
        <dbReference type="EnsemblMetazoa" id="CapteP106683"/>
    </source>
</evidence>
<proteinExistence type="inferred from homology"/>
<dbReference type="OrthoDB" id="527990at2759"/>
<dbReference type="Proteomes" id="UP000014760">
    <property type="component" value="Unassembled WGS sequence"/>
</dbReference>
<dbReference type="AlphaFoldDB" id="R7UD66"/>
<dbReference type="EMBL" id="AMQN01009139">
    <property type="status" value="NOT_ANNOTATED_CDS"/>
    <property type="molecule type" value="Genomic_DNA"/>
</dbReference>
<keyword evidence="2 9" id="KW-0645">Protease</keyword>
<sequence length="349" mass="40483">PYTNRSLATGKPPFNTKLQLYQWSEDVVKTVVRDDWAVRDGVISKKFHMVVTPRVKEEVRLHFGCDDLEGAELEDQGIIGTALTHWEKRVFENEVMTGTYTQSPLMSRITLALLEDSGWYIVDYSQAEQLEWGRHLGCDFIMKSCKHWIDRKQDRCEHIHPFCNRAKRRDALQTECTENRQSVALCNLVEFDKPLPREYQHFDSIHGVTSDQVTHFGGSVALADYCPYVQELNWKKGSVAIRGSKCHLERNNADPEINYTLERYGNRSKCFEHLEQWQLRHCGQTYDVEHWGSGCYQYACNQSGLFIEVQGQQYQCYRQGQVIDIQEVTSEWLHLGSIICPSCIDICQV</sequence>
<dbReference type="FunCoup" id="R7UD66">
    <property type="interactions" value="794"/>
</dbReference>
<dbReference type="Gene3D" id="3.90.132.10">
    <property type="entry name" value="Leishmanolysin , domain 2"/>
    <property type="match status" value="1"/>
</dbReference>
<dbReference type="PRINTS" id="PR00782">
    <property type="entry name" value="LSHMANOLYSIN"/>
</dbReference>
<dbReference type="InterPro" id="IPR001577">
    <property type="entry name" value="Peptidase_M8"/>
</dbReference>
<evidence type="ECO:0000256" key="8">
    <source>
        <dbReference type="PIRSR" id="PIRSR601577-2"/>
    </source>
</evidence>
<evidence type="ECO:0000256" key="9">
    <source>
        <dbReference type="RuleBase" id="RU366077"/>
    </source>
</evidence>
<dbReference type="Gene3D" id="2.10.55.10">
    <property type="entry name" value="Leishmanolysin domain 3"/>
    <property type="match status" value="1"/>
</dbReference>
<dbReference type="GO" id="GO:0007155">
    <property type="term" value="P:cell adhesion"/>
    <property type="evidence" value="ECO:0007669"/>
    <property type="project" value="InterPro"/>
</dbReference>
<dbReference type="Pfam" id="PF01457">
    <property type="entry name" value="Peptidase_M8"/>
    <property type="match status" value="1"/>
</dbReference>
<evidence type="ECO:0000313" key="10">
    <source>
        <dbReference type="EMBL" id="ELU01743.1"/>
    </source>
</evidence>
<keyword evidence="6 8" id="KW-0482">Metalloprotease</keyword>
<reference evidence="11" key="3">
    <citation type="submission" date="2015-06" db="UniProtKB">
        <authorList>
            <consortium name="EnsemblMetazoa"/>
        </authorList>
    </citation>
    <scope>IDENTIFICATION</scope>
</reference>
<evidence type="ECO:0000256" key="2">
    <source>
        <dbReference type="ARBA" id="ARBA00022670"/>
    </source>
</evidence>
<dbReference type="Gene3D" id="2.30.34.10">
    <property type="entry name" value="Leishmanolysin domain 4"/>
    <property type="match status" value="1"/>
</dbReference>
<feature type="non-terminal residue" evidence="10">
    <location>
        <position position="1"/>
    </location>
</feature>
<dbReference type="GO" id="GO:0004222">
    <property type="term" value="F:metalloendopeptidase activity"/>
    <property type="evidence" value="ECO:0007669"/>
    <property type="project" value="UniProtKB-UniRule"/>
</dbReference>
<dbReference type="GO" id="GO:0006508">
    <property type="term" value="P:proteolysis"/>
    <property type="evidence" value="ECO:0007669"/>
    <property type="project" value="UniProtKB-KW"/>
</dbReference>
<dbReference type="GO" id="GO:0046872">
    <property type="term" value="F:metal ion binding"/>
    <property type="evidence" value="ECO:0007669"/>
    <property type="project" value="UniProtKB-KW"/>
</dbReference>
<organism evidence="10">
    <name type="scientific">Capitella teleta</name>
    <name type="common">Polychaete worm</name>
    <dbReference type="NCBI Taxonomy" id="283909"/>
    <lineage>
        <taxon>Eukaryota</taxon>
        <taxon>Metazoa</taxon>
        <taxon>Spiralia</taxon>
        <taxon>Lophotrochozoa</taxon>
        <taxon>Annelida</taxon>
        <taxon>Polychaeta</taxon>
        <taxon>Sedentaria</taxon>
        <taxon>Scolecida</taxon>
        <taxon>Capitellidae</taxon>
        <taxon>Capitella</taxon>
    </lineage>
</organism>
<dbReference type="STRING" id="283909.R7UD66"/>
<dbReference type="FunFam" id="3.90.132.10:FF:000001">
    <property type="entry name" value="leishmanolysin-like peptidase isoform X2"/>
    <property type="match status" value="1"/>
</dbReference>
<dbReference type="GO" id="GO:0005737">
    <property type="term" value="C:cytoplasm"/>
    <property type="evidence" value="ECO:0007669"/>
    <property type="project" value="TreeGrafter"/>
</dbReference>
<dbReference type="MEROPS" id="M08.002"/>
<dbReference type="EC" id="3.4.24.-" evidence="9"/>
<keyword evidence="4 9" id="KW-0378">Hydrolase</keyword>
<reference evidence="12" key="1">
    <citation type="submission" date="2012-12" db="EMBL/GenBank/DDBJ databases">
        <authorList>
            <person name="Hellsten U."/>
            <person name="Grimwood J."/>
            <person name="Chapman J.A."/>
            <person name="Shapiro H."/>
            <person name="Aerts A."/>
            <person name="Otillar R.P."/>
            <person name="Terry A.Y."/>
            <person name="Boore J.L."/>
            <person name="Simakov O."/>
            <person name="Marletaz F."/>
            <person name="Cho S.-J."/>
            <person name="Edsinger-Gonzales E."/>
            <person name="Havlak P."/>
            <person name="Kuo D.-H."/>
            <person name="Larsson T."/>
            <person name="Lv J."/>
            <person name="Arendt D."/>
            <person name="Savage R."/>
            <person name="Osoegawa K."/>
            <person name="de Jong P."/>
            <person name="Lindberg D.R."/>
            <person name="Seaver E.C."/>
            <person name="Weisblat D.A."/>
            <person name="Putnam N.H."/>
            <person name="Grigoriev I.V."/>
            <person name="Rokhsar D.S."/>
        </authorList>
    </citation>
    <scope>NUCLEOTIDE SEQUENCE</scope>
    <source>
        <strain evidence="12">I ESC-2004</strain>
    </source>
</reference>
<accession>R7UD66</accession>
<protein>
    <recommendedName>
        <fullName evidence="7 9">Leishmanolysin-like peptidase</fullName>
        <ecNumber evidence="9">3.4.24.-</ecNumber>
    </recommendedName>
</protein>
<dbReference type="EMBL" id="KB304715">
    <property type="protein sequence ID" value="ELU01743.1"/>
    <property type="molecule type" value="Genomic_DNA"/>
</dbReference>
<dbReference type="PANTHER" id="PTHR10942">
    <property type="entry name" value="LEISHMANOLYSIN-LIKE PEPTIDASE"/>
    <property type="match status" value="1"/>
</dbReference>
<keyword evidence="12" id="KW-1185">Reference proteome</keyword>
<dbReference type="EnsemblMetazoa" id="CapteT106683">
    <property type="protein sequence ID" value="CapteP106683"/>
    <property type="gene ID" value="CapteG106683"/>
</dbReference>
<dbReference type="PANTHER" id="PTHR10942:SF0">
    <property type="entry name" value="LEISHMANOLYSIN-LIKE PEPTIDASE"/>
    <property type="match status" value="1"/>
</dbReference>
<evidence type="ECO:0000256" key="5">
    <source>
        <dbReference type="ARBA" id="ARBA00022833"/>
    </source>
</evidence>
<reference evidence="10 12" key="2">
    <citation type="journal article" date="2013" name="Nature">
        <title>Insights into bilaterian evolution from three spiralian genomes.</title>
        <authorList>
            <person name="Simakov O."/>
            <person name="Marletaz F."/>
            <person name="Cho S.J."/>
            <person name="Edsinger-Gonzales E."/>
            <person name="Havlak P."/>
            <person name="Hellsten U."/>
            <person name="Kuo D.H."/>
            <person name="Larsson T."/>
            <person name="Lv J."/>
            <person name="Arendt D."/>
            <person name="Savage R."/>
            <person name="Osoegawa K."/>
            <person name="de Jong P."/>
            <person name="Grimwood J."/>
            <person name="Chapman J.A."/>
            <person name="Shapiro H."/>
            <person name="Aerts A."/>
            <person name="Otillar R.P."/>
            <person name="Terry A.Y."/>
            <person name="Boore J.L."/>
            <person name="Grigoriev I.V."/>
            <person name="Lindberg D.R."/>
            <person name="Seaver E.C."/>
            <person name="Weisblat D.A."/>
            <person name="Putnam N.H."/>
            <person name="Rokhsar D.S."/>
        </authorList>
    </citation>
    <scope>NUCLEOTIDE SEQUENCE</scope>
    <source>
        <strain evidence="10 12">I ESC-2004</strain>
    </source>
</reference>
<evidence type="ECO:0000256" key="1">
    <source>
        <dbReference type="ARBA" id="ARBA00005860"/>
    </source>
</evidence>
<gene>
    <name evidence="10" type="ORF">CAPTEDRAFT_106683</name>
</gene>
<evidence type="ECO:0000313" key="12">
    <source>
        <dbReference type="Proteomes" id="UP000014760"/>
    </source>
</evidence>
<evidence type="ECO:0000256" key="7">
    <source>
        <dbReference type="ARBA" id="ARBA00039717"/>
    </source>
</evidence>
<comment type="similarity">
    <text evidence="1 9">Belongs to the peptidase M8 family.</text>
</comment>
<evidence type="ECO:0000256" key="3">
    <source>
        <dbReference type="ARBA" id="ARBA00022723"/>
    </source>
</evidence>
<comment type="cofactor">
    <cofactor evidence="8 9">
        <name>Zn(2+)</name>
        <dbReference type="ChEBI" id="CHEBI:29105"/>
    </cofactor>
    <text evidence="8 9">Binds 1 zinc ion per subunit.</text>
</comment>
<evidence type="ECO:0000256" key="6">
    <source>
        <dbReference type="ARBA" id="ARBA00023049"/>
    </source>
</evidence>
<dbReference type="HOGENOM" id="CLU_023820_0_0_1"/>
<dbReference type="GO" id="GO:0016020">
    <property type="term" value="C:membrane"/>
    <property type="evidence" value="ECO:0007669"/>
    <property type="project" value="InterPro"/>
</dbReference>
<keyword evidence="3 8" id="KW-0479">Metal-binding</keyword>
<name>R7UD66_CAPTE</name>
<keyword evidence="5 8" id="KW-0862">Zinc</keyword>
<evidence type="ECO:0000256" key="4">
    <source>
        <dbReference type="ARBA" id="ARBA00022801"/>
    </source>
</evidence>
<feature type="binding site" evidence="8">
    <location>
        <position position="85"/>
    </location>
    <ligand>
        <name>Zn(2+)</name>
        <dbReference type="ChEBI" id="CHEBI:29105"/>
        <note>catalytic</note>
    </ligand>
</feature>
<dbReference type="SUPFAM" id="SSF55486">
    <property type="entry name" value="Metalloproteases ('zincins'), catalytic domain"/>
    <property type="match status" value="1"/>
</dbReference>
<dbReference type="OMA" id="GSGCYKF"/>